<gene>
    <name evidence="1" type="ORF">SAMN05661091_5537</name>
</gene>
<dbReference type="PANTHER" id="PTHR45982:SF4">
    <property type="entry name" value="PHR DOMAIN-CONTAINING PROTEIN"/>
    <property type="match status" value="1"/>
</dbReference>
<dbReference type="InterPro" id="IPR000408">
    <property type="entry name" value="Reg_chr_condens"/>
</dbReference>
<reference evidence="1 2" key="1">
    <citation type="submission" date="2017-04" db="EMBL/GenBank/DDBJ databases">
        <authorList>
            <person name="Afonso C.L."/>
            <person name="Miller P.J."/>
            <person name="Scott M.A."/>
            <person name="Spackman E."/>
            <person name="Goraichik I."/>
            <person name="Dimitrov K.M."/>
            <person name="Suarez D.L."/>
            <person name="Swayne D.E."/>
        </authorList>
    </citation>
    <scope>NUCLEOTIDE SEQUENCE [LARGE SCALE GENOMIC DNA]</scope>
    <source>
        <strain evidence="1 2">N3/975</strain>
    </source>
</reference>
<dbReference type="SUPFAM" id="SSF50985">
    <property type="entry name" value="RCC1/BLIP-II"/>
    <property type="match status" value="2"/>
</dbReference>
<dbReference type="Gene3D" id="2.130.10.30">
    <property type="entry name" value="Regulator of chromosome condensation 1/beta-lactamase-inhibitor protein II"/>
    <property type="match status" value="3"/>
</dbReference>
<organism evidence="1 2">
    <name type="scientific">Paenibacillus uliginis N3/975</name>
    <dbReference type="NCBI Taxonomy" id="1313296"/>
    <lineage>
        <taxon>Bacteria</taxon>
        <taxon>Bacillati</taxon>
        <taxon>Bacillota</taxon>
        <taxon>Bacilli</taxon>
        <taxon>Bacillales</taxon>
        <taxon>Paenibacillaceae</taxon>
        <taxon>Paenibacillus</taxon>
    </lineage>
</organism>
<dbReference type="AlphaFoldDB" id="A0A1X7HTB5"/>
<dbReference type="EMBL" id="LT840184">
    <property type="protein sequence ID" value="SMF91681.1"/>
    <property type="molecule type" value="Genomic_DNA"/>
</dbReference>
<protein>
    <submittedName>
        <fullName evidence="1">Alpha-tubulin suppressor</fullName>
    </submittedName>
</protein>
<sequence>MRSKAAILKMAMVFVFLLSFMLDGSSLAKVHAEEAIYTFDVTQNDDESLSVQGLAPDVIGEQVKIIISTGEFVKEGTGLKYVSTTLSETSALVNKKGYFSLVTPPVDRNKVINKEIGITLMNAHGKESGYTTTFPIPVRDRSDLYDKPDWYELYKDDSDLEKEAPAVPGNSEPLWQQTIKNKNKFAAGDRTSYAVDGKGSLWAWGNVPPELTGEKYTSKATQWRLPKKVESIKNVKQITANGAAAGTLTEQGIVWVWGIYGQSETPIKVTEMKGATQIAVDSDGNGLILNKNGTVYKWEISKTSASTGTGKIVKPSVKLTTVKQLSNIEQIHIGYHSLYGDNYMALDKSGAVWAWGDMSIILSSKQQGNITKKNKDGSESYFHERVDTVTPQKLKDLPAMKEISLLNGRPTFISESFEFWSYIDTDKVFVQIPGKIADGVVGIFKDSPVVLKNNGRFYSWDTGSSSLSSKAYSDLNDMGAITYGNSSTSDSDHYLGIRNDGALMSWGANNSGQLGVSSSMAIPYEPSVIKVPSPVSVAASESHVLALSNNGTVYGWGDNRKNQIKEGSAAEILSPVSLGVFKDVNKLEAGQNFSLLLNKKGELYGWGDLNWLGIKKVTGTPTLIDLMPEPIADIQVYERSVAVLTKNGNVYQLGGVAWNNSGAEQYVHNHYRKIEISDVKAVSMGGFRGYAVKKDGTLWYWKNSIIRGKTQAKVMPGFKNIVDVASAQANGDYLVARDRQDDLWAWGDNTARQLDDRVPSRMSKPVKISDKPIRITERELTSVGKNLNVKSMSLSSDGGLLITKNNEMLFFGYTAVVTKSEKLYQNVSFVETANRNMYWIRGGKLWVYGYNNKFGQLGIGVKEFYESPQRVLTPAGFTVK</sequence>
<dbReference type="Pfam" id="PF13540">
    <property type="entry name" value="RCC1_2"/>
    <property type="match status" value="2"/>
</dbReference>
<evidence type="ECO:0000313" key="1">
    <source>
        <dbReference type="EMBL" id="SMF91681.1"/>
    </source>
</evidence>
<evidence type="ECO:0000313" key="2">
    <source>
        <dbReference type="Proteomes" id="UP000192940"/>
    </source>
</evidence>
<proteinExistence type="predicted"/>
<dbReference type="PANTHER" id="PTHR45982">
    <property type="entry name" value="REGULATOR OF CHROMOSOME CONDENSATION"/>
    <property type="match status" value="1"/>
</dbReference>
<dbReference type="InterPro" id="IPR009091">
    <property type="entry name" value="RCC1/BLIP-II"/>
</dbReference>
<keyword evidence="2" id="KW-1185">Reference proteome</keyword>
<name>A0A1X7HTB5_9BACL</name>
<dbReference type="PROSITE" id="PS50012">
    <property type="entry name" value="RCC1_3"/>
    <property type="match status" value="3"/>
</dbReference>
<dbReference type="Proteomes" id="UP000192940">
    <property type="component" value="Chromosome I"/>
</dbReference>
<dbReference type="InterPro" id="IPR051553">
    <property type="entry name" value="Ran_GTPase-activating"/>
</dbReference>
<dbReference type="RefSeq" id="WP_208916131.1">
    <property type="nucleotide sequence ID" value="NZ_LT840184.1"/>
</dbReference>
<dbReference type="STRING" id="1313296.SAMN05661091_5537"/>
<accession>A0A1X7HTB5</accession>